<feature type="region of interest" description="Disordered" evidence="1">
    <location>
        <begin position="413"/>
        <end position="450"/>
    </location>
</feature>
<reference evidence="3 4" key="1">
    <citation type="submission" date="2015-06" db="EMBL/GenBank/DDBJ databases">
        <title>Expansion of signal transduction pathways in fungi by whole-genome duplication.</title>
        <authorList>
            <consortium name="DOE Joint Genome Institute"/>
            <person name="Corrochano L.M."/>
            <person name="Kuo A."/>
            <person name="Marcet-Houben M."/>
            <person name="Polaino S."/>
            <person name="Salamov A."/>
            <person name="Villalobos J.M."/>
            <person name="Alvarez M.I."/>
            <person name="Avalos J."/>
            <person name="Benito E.P."/>
            <person name="Benoit I."/>
            <person name="Burger G."/>
            <person name="Camino L.P."/>
            <person name="Canovas D."/>
            <person name="Cerda-Olmedo E."/>
            <person name="Cheng J.-F."/>
            <person name="Dominguez A."/>
            <person name="Elias M."/>
            <person name="Eslava A.P."/>
            <person name="Glaser F."/>
            <person name="Grimwood J."/>
            <person name="Gutierrez G."/>
            <person name="Heitman J."/>
            <person name="Henrissat B."/>
            <person name="Iturriaga E.A."/>
            <person name="Lang B.F."/>
            <person name="Lavin J.L."/>
            <person name="Lee S."/>
            <person name="Li W."/>
            <person name="Lindquist E."/>
            <person name="Lopez-Garcia S."/>
            <person name="Luque E.M."/>
            <person name="Marcos A.T."/>
            <person name="Martin J."/>
            <person name="Mccluskey K."/>
            <person name="Medina H.R."/>
            <person name="Miralles-Duran A."/>
            <person name="Miyazaki A."/>
            <person name="Munoz-Torres E."/>
            <person name="Oguiza J.A."/>
            <person name="Ohm R."/>
            <person name="Olmedo M."/>
            <person name="Orejas M."/>
            <person name="Ortiz-Castellanos L."/>
            <person name="Pisabarro A.G."/>
            <person name="Rodriguez-Romero J."/>
            <person name="Ruiz-Herrera J."/>
            <person name="Ruiz-Vazquez R."/>
            <person name="Sanz C."/>
            <person name="Schackwitz W."/>
            <person name="Schmutz J."/>
            <person name="Shahriari M."/>
            <person name="Shelest E."/>
            <person name="Silva-Franco F."/>
            <person name="Soanes D."/>
            <person name="Syed K."/>
            <person name="Tagua V.G."/>
            <person name="Talbot N.J."/>
            <person name="Thon M."/>
            <person name="De Vries R.P."/>
            <person name="Wiebenga A."/>
            <person name="Yadav J.S."/>
            <person name="Braun E.L."/>
            <person name="Baker S."/>
            <person name="Garre V."/>
            <person name="Horwitz B."/>
            <person name="Torres-Martinez S."/>
            <person name="Idnurm A."/>
            <person name="Herrera-Estrella A."/>
            <person name="Gabaldon T."/>
            <person name="Grigoriev I.V."/>
        </authorList>
    </citation>
    <scope>NUCLEOTIDE SEQUENCE [LARGE SCALE GENOMIC DNA]</scope>
    <source>
        <strain evidence="3 4">CBS 277.49</strain>
    </source>
</reference>
<gene>
    <name evidence="3" type="ORF">MUCCIDRAFT_110066</name>
</gene>
<dbReference type="Gene3D" id="1.20.1280.50">
    <property type="match status" value="1"/>
</dbReference>
<dbReference type="VEuPathDB" id="FungiDB:MUCCIDRAFT_110066"/>
<dbReference type="AlphaFoldDB" id="A0A168L7V9"/>
<feature type="compositionally biased region" description="Polar residues" evidence="1">
    <location>
        <begin position="366"/>
        <end position="376"/>
    </location>
</feature>
<sequence>MTRRKSVQELVKPLRKLSLLPSASSHSFQPDLEFVPEQADLSSPPHEHEQTDIVSLLPREVILKIFSLLTFQDLITVQLTCRLWKRLTQDTSIWRSRLSQLNSRFVDIYAHQPAKSVEATAMPLKTRYCQAITFANWRMGTVQNATKLDDSDGHRLLSVKLRDGLLITLAEDNMVRLYQYTTEAGFTHKATWSFGDPTQQPSNMVECIDILPDINILVVAQRGSKCMFYDITKGPKHDPIQVLKGGSHPWFVPDSISVNQNYFAVSGRKPSAVFVWNWRKGVRLSNRAFDNQPHNVFLSGDNLITVSVDGLLHIFDIFDNTGEASSTHYLNPCSIPCIEYDNALSMILAPHASRRIHHYRWHEATPPSSVPSGSDSEQSDDAPIPQPSASVPVIPRRRRLSTTFINLLGLKSSTSSHHIPTSSSSTTLLHHSANSSNQPRPSTSSSTLLKKSSREFYKSVRIRRHSSYNDYGYACQMKTDQYIKQHINSLAHKVAPPPPPLPKFDERPRLVHSIRTTPLGNAAKEIVNVAKHGDRVATVNRHGDISLYALNGTTAARVTYSLQDIQDWMEQPDDINRDDDDLSDGYDFVRSRLAMGSMGLVYGSKNGSLWWLDFGCRATVPGT</sequence>
<evidence type="ECO:0000256" key="1">
    <source>
        <dbReference type="SAM" id="MobiDB-lite"/>
    </source>
</evidence>
<organism evidence="3 4">
    <name type="scientific">Mucor lusitanicus CBS 277.49</name>
    <dbReference type="NCBI Taxonomy" id="747725"/>
    <lineage>
        <taxon>Eukaryota</taxon>
        <taxon>Fungi</taxon>
        <taxon>Fungi incertae sedis</taxon>
        <taxon>Mucoromycota</taxon>
        <taxon>Mucoromycotina</taxon>
        <taxon>Mucoromycetes</taxon>
        <taxon>Mucorales</taxon>
        <taxon>Mucorineae</taxon>
        <taxon>Mucoraceae</taxon>
        <taxon>Mucor</taxon>
    </lineage>
</organism>
<dbReference type="SMART" id="SM00256">
    <property type="entry name" value="FBOX"/>
    <property type="match status" value="1"/>
</dbReference>
<feature type="domain" description="F-box" evidence="2">
    <location>
        <begin position="51"/>
        <end position="97"/>
    </location>
</feature>
<dbReference type="Proteomes" id="UP000077051">
    <property type="component" value="Unassembled WGS sequence"/>
</dbReference>
<dbReference type="InterPro" id="IPR036047">
    <property type="entry name" value="F-box-like_dom_sf"/>
</dbReference>
<dbReference type="OrthoDB" id="3219396at2759"/>
<evidence type="ECO:0000313" key="4">
    <source>
        <dbReference type="Proteomes" id="UP000077051"/>
    </source>
</evidence>
<dbReference type="PROSITE" id="PS50181">
    <property type="entry name" value="FBOX"/>
    <property type="match status" value="1"/>
</dbReference>
<dbReference type="SUPFAM" id="SSF50978">
    <property type="entry name" value="WD40 repeat-like"/>
    <property type="match status" value="1"/>
</dbReference>
<comment type="caution">
    <text evidence="3">The sequence shown here is derived from an EMBL/GenBank/DDBJ whole genome shotgun (WGS) entry which is preliminary data.</text>
</comment>
<evidence type="ECO:0000259" key="2">
    <source>
        <dbReference type="PROSITE" id="PS50181"/>
    </source>
</evidence>
<dbReference type="EMBL" id="AMYB01000004">
    <property type="protein sequence ID" value="OAD03210.1"/>
    <property type="molecule type" value="Genomic_DNA"/>
</dbReference>
<proteinExistence type="predicted"/>
<dbReference type="STRING" id="747725.A0A168L7V9"/>
<accession>A0A168L7V9</accession>
<dbReference type="SUPFAM" id="SSF81383">
    <property type="entry name" value="F-box domain"/>
    <property type="match status" value="1"/>
</dbReference>
<dbReference type="InterPro" id="IPR036322">
    <property type="entry name" value="WD40_repeat_dom_sf"/>
</dbReference>
<keyword evidence="4" id="KW-1185">Reference proteome</keyword>
<dbReference type="Gene3D" id="2.130.10.10">
    <property type="entry name" value="YVTN repeat-like/Quinoprotein amine dehydrogenase"/>
    <property type="match status" value="1"/>
</dbReference>
<feature type="region of interest" description="Disordered" evidence="1">
    <location>
        <begin position="363"/>
        <end position="395"/>
    </location>
</feature>
<name>A0A168L7V9_MUCCL</name>
<evidence type="ECO:0000313" key="3">
    <source>
        <dbReference type="EMBL" id="OAD03210.1"/>
    </source>
</evidence>
<protein>
    <recommendedName>
        <fullName evidence="2">F-box domain-containing protein</fullName>
    </recommendedName>
</protein>
<dbReference type="InterPro" id="IPR015943">
    <property type="entry name" value="WD40/YVTN_repeat-like_dom_sf"/>
</dbReference>
<dbReference type="Pfam" id="PF12937">
    <property type="entry name" value="F-box-like"/>
    <property type="match status" value="1"/>
</dbReference>
<dbReference type="InterPro" id="IPR001810">
    <property type="entry name" value="F-box_dom"/>
</dbReference>